<name>A0ABZ1XV36_9ACTN</name>
<dbReference type="Proteomes" id="UP001432060">
    <property type="component" value="Chromosome"/>
</dbReference>
<evidence type="ECO:0000256" key="1">
    <source>
        <dbReference type="SAM" id="MobiDB-lite"/>
    </source>
</evidence>
<accession>A0ABZ1XV36</accession>
<protein>
    <submittedName>
        <fullName evidence="2">Uncharacterized protein</fullName>
    </submittedName>
</protein>
<feature type="compositionally biased region" description="Basic and acidic residues" evidence="1">
    <location>
        <begin position="46"/>
        <end position="65"/>
    </location>
</feature>
<feature type="compositionally biased region" description="Acidic residues" evidence="1">
    <location>
        <begin position="67"/>
        <end position="81"/>
    </location>
</feature>
<sequence>MSSTRRTGPSDEDAPRREPPEHGPAATPAEIPAEETGSKPSAPGKESPREAVHRRMRELDDRGAEEPASDGELGPEDEPPD</sequence>
<evidence type="ECO:0000313" key="2">
    <source>
        <dbReference type="EMBL" id="WUT86786.1"/>
    </source>
</evidence>
<dbReference type="RefSeq" id="WP_329403438.1">
    <property type="nucleotide sequence ID" value="NZ_CP109019.1"/>
</dbReference>
<feature type="region of interest" description="Disordered" evidence="1">
    <location>
        <begin position="1"/>
        <end position="81"/>
    </location>
</feature>
<feature type="compositionally biased region" description="Low complexity" evidence="1">
    <location>
        <begin position="24"/>
        <end position="35"/>
    </location>
</feature>
<dbReference type="EMBL" id="CP109019">
    <property type="protein sequence ID" value="WUT86786.1"/>
    <property type="molecule type" value="Genomic_DNA"/>
</dbReference>
<evidence type="ECO:0000313" key="3">
    <source>
        <dbReference type="Proteomes" id="UP001432060"/>
    </source>
</evidence>
<gene>
    <name evidence="2" type="ORF">OG515_33565</name>
</gene>
<reference evidence="2" key="1">
    <citation type="submission" date="2022-10" db="EMBL/GenBank/DDBJ databases">
        <title>The complete genomes of actinobacterial strains from the NBC collection.</title>
        <authorList>
            <person name="Joergensen T.S."/>
            <person name="Alvarez Arevalo M."/>
            <person name="Sterndorff E.B."/>
            <person name="Faurdal D."/>
            <person name="Vuksanovic O."/>
            <person name="Mourched A.-S."/>
            <person name="Charusanti P."/>
            <person name="Shaw S."/>
            <person name="Blin K."/>
            <person name="Weber T."/>
        </authorList>
    </citation>
    <scope>NUCLEOTIDE SEQUENCE</scope>
    <source>
        <strain evidence="2">NBC_00668</strain>
    </source>
</reference>
<keyword evidence="3" id="KW-1185">Reference proteome</keyword>
<proteinExistence type="predicted"/>
<organism evidence="2 3">
    <name type="scientific">Streptomyces melanogenes</name>
    <dbReference type="NCBI Taxonomy" id="67326"/>
    <lineage>
        <taxon>Bacteria</taxon>
        <taxon>Bacillati</taxon>
        <taxon>Actinomycetota</taxon>
        <taxon>Actinomycetes</taxon>
        <taxon>Kitasatosporales</taxon>
        <taxon>Streptomycetaceae</taxon>
        <taxon>Streptomyces</taxon>
    </lineage>
</organism>